<organism evidence="1 2">
    <name type="scientific">Lentinus brumalis</name>
    <dbReference type="NCBI Taxonomy" id="2498619"/>
    <lineage>
        <taxon>Eukaryota</taxon>
        <taxon>Fungi</taxon>
        <taxon>Dikarya</taxon>
        <taxon>Basidiomycota</taxon>
        <taxon>Agaricomycotina</taxon>
        <taxon>Agaricomycetes</taxon>
        <taxon>Polyporales</taxon>
        <taxon>Polyporaceae</taxon>
        <taxon>Lentinus</taxon>
    </lineage>
</organism>
<gene>
    <name evidence="1" type="ORF">OH76DRAFT_1397034</name>
</gene>
<evidence type="ECO:0000313" key="2">
    <source>
        <dbReference type="Proteomes" id="UP000256964"/>
    </source>
</evidence>
<dbReference type="OrthoDB" id="2753862at2759"/>
<dbReference type="EMBL" id="KZ857382">
    <property type="protein sequence ID" value="RDX55649.1"/>
    <property type="molecule type" value="Genomic_DNA"/>
</dbReference>
<reference evidence="1 2" key="1">
    <citation type="journal article" date="2018" name="Biotechnol. Biofuels">
        <title>Integrative visual omics of the white-rot fungus Polyporus brumalis exposes the biotechnological potential of its oxidative enzymes for delignifying raw plant biomass.</title>
        <authorList>
            <person name="Miyauchi S."/>
            <person name="Rancon A."/>
            <person name="Drula E."/>
            <person name="Hage H."/>
            <person name="Chaduli D."/>
            <person name="Favel A."/>
            <person name="Grisel S."/>
            <person name="Henrissat B."/>
            <person name="Herpoel-Gimbert I."/>
            <person name="Ruiz-Duenas F.J."/>
            <person name="Chevret D."/>
            <person name="Hainaut M."/>
            <person name="Lin J."/>
            <person name="Wang M."/>
            <person name="Pangilinan J."/>
            <person name="Lipzen A."/>
            <person name="Lesage-Meessen L."/>
            <person name="Navarro D."/>
            <person name="Riley R."/>
            <person name="Grigoriev I.V."/>
            <person name="Zhou S."/>
            <person name="Raouche S."/>
            <person name="Rosso M.N."/>
        </authorList>
    </citation>
    <scope>NUCLEOTIDE SEQUENCE [LARGE SCALE GENOMIC DNA]</scope>
    <source>
        <strain evidence="1 2">BRFM 1820</strain>
    </source>
</reference>
<protein>
    <recommendedName>
        <fullName evidence="3">Pheromone</fullName>
    </recommendedName>
</protein>
<evidence type="ECO:0000313" key="1">
    <source>
        <dbReference type="EMBL" id="RDX55649.1"/>
    </source>
</evidence>
<dbReference type="AlphaFoldDB" id="A0A371DSY7"/>
<name>A0A371DSY7_9APHY</name>
<proteinExistence type="predicted"/>
<accession>A0A371DSY7</accession>
<dbReference type="Proteomes" id="UP000256964">
    <property type="component" value="Unassembled WGS sequence"/>
</dbReference>
<evidence type="ECO:0008006" key="3">
    <source>
        <dbReference type="Google" id="ProtNLM"/>
    </source>
</evidence>
<keyword evidence="2" id="KW-1185">Reference proteome</keyword>
<sequence length="78" mass="8087">MTHEVEGVEGIDCDCHSTAPPPPVPVLQTSGATYTLISSPMDAFTIASPIPTEEPAVDVFVDRDDTGTSGDHSSCVIA</sequence>